<dbReference type="AlphaFoldDB" id="A0AAE1A569"/>
<proteinExistence type="predicted"/>
<reference evidence="1" key="1">
    <citation type="journal article" date="2023" name="G3 (Bethesda)">
        <title>A reference genome for the long-term kleptoplast-retaining sea slug Elysia crispata morphotype clarki.</title>
        <authorList>
            <person name="Eastman K.E."/>
            <person name="Pendleton A.L."/>
            <person name="Shaikh M.A."/>
            <person name="Suttiyut T."/>
            <person name="Ogas R."/>
            <person name="Tomko P."/>
            <person name="Gavelis G."/>
            <person name="Widhalm J.R."/>
            <person name="Wisecaver J.H."/>
        </authorList>
    </citation>
    <scope>NUCLEOTIDE SEQUENCE</scope>
    <source>
        <strain evidence="1">ECLA1</strain>
    </source>
</reference>
<keyword evidence="2" id="KW-1185">Reference proteome</keyword>
<gene>
    <name evidence="1" type="ORF">RRG08_052035</name>
</gene>
<sequence length="82" mass="8823">MSVLKFMYLSGCPPVGLSRGGVEKNHDVSNLKLDNQKLEKLLGISTACAMSVLKFMYLSGCPTVGLSRGGVDKNHDGSFFRA</sequence>
<comment type="caution">
    <text evidence="1">The sequence shown here is derived from an EMBL/GenBank/DDBJ whole genome shotgun (WGS) entry which is preliminary data.</text>
</comment>
<dbReference type="EMBL" id="JAWDGP010002675">
    <property type="protein sequence ID" value="KAK3780876.1"/>
    <property type="molecule type" value="Genomic_DNA"/>
</dbReference>
<organism evidence="1 2">
    <name type="scientific">Elysia crispata</name>
    <name type="common">lettuce slug</name>
    <dbReference type="NCBI Taxonomy" id="231223"/>
    <lineage>
        <taxon>Eukaryota</taxon>
        <taxon>Metazoa</taxon>
        <taxon>Spiralia</taxon>
        <taxon>Lophotrochozoa</taxon>
        <taxon>Mollusca</taxon>
        <taxon>Gastropoda</taxon>
        <taxon>Heterobranchia</taxon>
        <taxon>Euthyneura</taxon>
        <taxon>Panpulmonata</taxon>
        <taxon>Sacoglossa</taxon>
        <taxon>Placobranchoidea</taxon>
        <taxon>Plakobranchidae</taxon>
        <taxon>Elysia</taxon>
    </lineage>
</organism>
<evidence type="ECO:0000313" key="1">
    <source>
        <dbReference type="EMBL" id="KAK3780876.1"/>
    </source>
</evidence>
<dbReference type="Proteomes" id="UP001283361">
    <property type="component" value="Unassembled WGS sequence"/>
</dbReference>
<name>A0AAE1A569_9GAST</name>
<evidence type="ECO:0000313" key="2">
    <source>
        <dbReference type="Proteomes" id="UP001283361"/>
    </source>
</evidence>
<protein>
    <submittedName>
        <fullName evidence="1">Uncharacterized protein</fullName>
    </submittedName>
</protein>
<accession>A0AAE1A569</accession>